<dbReference type="OrthoDB" id="9784740at2"/>
<dbReference type="RefSeq" id="WP_074888775.1">
    <property type="nucleotide sequence ID" value="NZ_FOXO01000017.1"/>
</dbReference>
<gene>
    <name evidence="1" type="ORF">SAMN04487928_11728</name>
</gene>
<dbReference type="Proteomes" id="UP000182624">
    <property type="component" value="Unassembled WGS sequence"/>
</dbReference>
<reference evidence="2" key="1">
    <citation type="submission" date="2016-10" db="EMBL/GenBank/DDBJ databases">
        <authorList>
            <person name="Varghese N."/>
            <person name="Submissions S."/>
        </authorList>
    </citation>
    <scope>NUCLEOTIDE SEQUENCE [LARGE SCALE GENOMIC DNA]</scope>
    <source>
        <strain evidence="2">P18</strain>
    </source>
</reference>
<sequence>MTVYERLLSAQDKEYREFQTKLVPNISSEVMIGVRTPDMRRIAKEVFNSDERGASLLRCIYFFGKKLSKKALNFCNTGIKRCTMKIKTIETSGFNK</sequence>
<organism evidence="1 2">
    <name type="scientific">Butyrivibrio proteoclasticus</name>
    <dbReference type="NCBI Taxonomy" id="43305"/>
    <lineage>
        <taxon>Bacteria</taxon>
        <taxon>Bacillati</taxon>
        <taxon>Bacillota</taxon>
        <taxon>Clostridia</taxon>
        <taxon>Lachnospirales</taxon>
        <taxon>Lachnospiraceae</taxon>
        <taxon>Butyrivibrio</taxon>
    </lineage>
</organism>
<name>A0A1I5VGS7_9FIRM</name>
<evidence type="ECO:0000313" key="2">
    <source>
        <dbReference type="Proteomes" id="UP000182624"/>
    </source>
</evidence>
<dbReference type="Gene3D" id="1.25.10.90">
    <property type="match status" value="1"/>
</dbReference>
<proteinExistence type="predicted"/>
<protein>
    <submittedName>
        <fullName evidence="1">Uncharacterized protein</fullName>
    </submittedName>
</protein>
<dbReference type="AlphaFoldDB" id="A0A1I5VGS7"/>
<accession>A0A1I5VGS7</accession>
<dbReference type="EMBL" id="FOXO01000017">
    <property type="protein sequence ID" value="SFQ06592.1"/>
    <property type="molecule type" value="Genomic_DNA"/>
</dbReference>
<keyword evidence="2" id="KW-1185">Reference proteome</keyword>
<evidence type="ECO:0000313" key="1">
    <source>
        <dbReference type="EMBL" id="SFQ06592.1"/>
    </source>
</evidence>